<comment type="caution">
    <text evidence="1">The sequence shown here is derived from an EMBL/GenBank/DDBJ whole genome shotgun (WGS) entry which is preliminary data.</text>
</comment>
<name>A0A423KRU4_9PSED</name>
<dbReference type="Proteomes" id="UP000283627">
    <property type="component" value="Unassembled WGS sequence"/>
</dbReference>
<dbReference type="EMBL" id="MOBP01000001">
    <property type="protein sequence ID" value="RON58432.1"/>
    <property type="molecule type" value="Genomic_DNA"/>
</dbReference>
<gene>
    <name evidence="1" type="ORF">BK665_00440</name>
</gene>
<sequence length="277" mass="31111">MFVVSLAVLQVINYSLEQSGDSVIMEEVVLSGGPVKEVAQDGQGSSSQDVKTLKSSSVRVGLGLSEETDGQSASMVQSNVMSFFAGLSKEDKRFVKDSITYAESRADAKTNRKRYPADWFEHYTGTLWSIGWVIEGQPVEKIDKQYRGSLMDAWVDVMKSNISADKLKASLQAVSMIESHQDTSEAFNGSIRKDGDMRVLPISITDDKRVELWVSDMRLIVSSWSTDYLFWKIKHTLSQLDIRAQRFTIGRRDMDASRAELRQAVEQLDAIEFNFPV</sequence>
<evidence type="ECO:0000313" key="1">
    <source>
        <dbReference type="EMBL" id="RON58432.1"/>
    </source>
</evidence>
<proteinExistence type="predicted"/>
<dbReference type="AlphaFoldDB" id="A0A423KRU4"/>
<accession>A0A423KRU4</accession>
<organism evidence="1 2">
    <name type="scientific">Pseudomonas frederiksbergensis</name>
    <dbReference type="NCBI Taxonomy" id="104087"/>
    <lineage>
        <taxon>Bacteria</taxon>
        <taxon>Pseudomonadati</taxon>
        <taxon>Pseudomonadota</taxon>
        <taxon>Gammaproteobacteria</taxon>
        <taxon>Pseudomonadales</taxon>
        <taxon>Pseudomonadaceae</taxon>
        <taxon>Pseudomonas</taxon>
    </lineage>
</organism>
<evidence type="ECO:0000313" key="2">
    <source>
        <dbReference type="Proteomes" id="UP000283627"/>
    </source>
</evidence>
<protein>
    <submittedName>
        <fullName evidence="1">Uncharacterized protein</fullName>
    </submittedName>
</protein>
<reference evidence="1 2" key="1">
    <citation type="submission" date="2016-10" db="EMBL/GenBank/DDBJ databases">
        <title>Comparative genome analysis of multiple Pseudomonas spp. focuses on biocontrol and plant growth promoting traits.</title>
        <authorList>
            <person name="Tao X.-Y."/>
            <person name="Taylor C.G."/>
        </authorList>
    </citation>
    <scope>NUCLEOTIDE SEQUENCE [LARGE SCALE GENOMIC DNA]</scope>
    <source>
        <strain evidence="1 2">39A2</strain>
    </source>
</reference>